<dbReference type="AlphaFoldDB" id="A0A1Y6FGC5"/>
<dbReference type="Pfam" id="PF19135">
    <property type="entry name" value="DUF5818"/>
    <property type="match status" value="1"/>
</dbReference>
<evidence type="ECO:0000313" key="2">
    <source>
        <dbReference type="Proteomes" id="UP000194420"/>
    </source>
</evidence>
<name>A0A1Y6FGC5_9SPHN</name>
<dbReference type="Proteomes" id="UP000194420">
    <property type="component" value="Unassembled WGS sequence"/>
</dbReference>
<keyword evidence="2" id="KW-1185">Reference proteome</keyword>
<dbReference type="EMBL" id="FXWG01000003">
    <property type="protein sequence ID" value="SMQ73964.1"/>
    <property type="molecule type" value="Genomic_DNA"/>
</dbReference>
<accession>A0A1Y6FGC5</accession>
<protein>
    <submittedName>
        <fullName evidence="1">Uncharacterized protein</fullName>
    </submittedName>
</protein>
<reference evidence="2" key="1">
    <citation type="submission" date="2017-04" db="EMBL/GenBank/DDBJ databases">
        <authorList>
            <person name="Varghese N."/>
            <person name="Submissions S."/>
        </authorList>
    </citation>
    <scope>NUCLEOTIDE SEQUENCE [LARGE SCALE GENOMIC DNA]</scope>
</reference>
<sequence>MDGIRSTMNTNRKRISGRLEHLPRGAAIVTDAGDHWVLEGYEPSNDDFGFEVTAEGVVVGFDRLRVEWLGQVPA</sequence>
<gene>
    <name evidence="1" type="ORF">SAMN06297468_2379</name>
</gene>
<evidence type="ECO:0000313" key="1">
    <source>
        <dbReference type="EMBL" id="SMQ73964.1"/>
    </source>
</evidence>
<organism evidence="1 2">
    <name type="scientific">Altererythrobacter xiamenensis</name>
    <dbReference type="NCBI Taxonomy" id="1316679"/>
    <lineage>
        <taxon>Bacteria</taxon>
        <taxon>Pseudomonadati</taxon>
        <taxon>Pseudomonadota</taxon>
        <taxon>Alphaproteobacteria</taxon>
        <taxon>Sphingomonadales</taxon>
        <taxon>Erythrobacteraceae</taxon>
        <taxon>Altererythrobacter</taxon>
    </lineage>
</organism>
<dbReference type="InterPro" id="IPR043856">
    <property type="entry name" value="DUF5818"/>
</dbReference>
<proteinExistence type="predicted"/>